<sequence>MAQLENTPLLSAADAVQACRQFWSTQWGGGDQYEVAQQSRTIKTDYRMSLAQVFGDSKLMGELEEFSVEAVHPQDWETLQDYVHTRQDGEIKNTYYSMLAHNSGMLDGGNILRPGNHLLYRPIPESLSVRAPETSMPMLRDNSDIKMVLLLINPGVQQGLGDDLQSGASTRNARAFLLQQQRLKALYAAGLAQAGGNYQLEWESPLELAPTDIIVDPTNPEKIQARWLKILGIEAHNVLRLELFPYRYINSMQVPDLASKMHSEGLFLPSQAQVMQILRALLADDEQRMYVGHGLFRWLQAAKRALEPELYDKLKRNLYATSSKRPYSSLGKLTANYQG</sequence>
<organism evidence="1 2">
    <name type="scientific">Boudabousia marimammalium</name>
    <dbReference type="NCBI Taxonomy" id="156892"/>
    <lineage>
        <taxon>Bacteria</taxon>
        <taxon>Bacillati</taxon>
        <taxon>Actinomycetota</taxon>
        <taxon>Actinomycetes</taxon>
        <taxon>Actinomycetales</taxon>
        <taxon>Actinomycetaceae</taxon>
        <taxon>Boudabousia</taxon>
    </lineage>
</organism>
<comment type="caution">
    <text evidence="1">The sequence shown here is derived from an EMBL/GenBank/DDBJ whole genome shotgun (WGS) entry which is preliminary data.</text>
</comment>
<protein>
    <submittedName>
        <fullName evidence="1">Uncharacterized protein</fullName>
    </submittedName>
</protein>
<keyword evidence="2" id="KW-1185">Reference proteome</keyword>
<dbReference type="RefSeq" id="WP_075362070.1">
    <property type="nucleotide sequence ID" value="NZ_MPDM01000010.1"/>
</dbReference>
<dbReference type="Proteomes" id="UP000186465">
    <property type="component" value="Unassembled WGS sequence"/>
</dbReference>
<reference evidence="2" key="1">
    <citation type="submission" date="2016-11" db="EMBL/GenBank/DDBJ databases">
        <title>Actinomyces gypaetusis sp. nov. isolated from Gypaetus barbatus in Qinghai Tibet Plateau China.</title>
        <authorList>
            <person name="Meng X."/>
        </authorList>
    </citation>
    <scope>NUCLEOTIDE SEQUENCE [LARGE SCALE GENOMIC DNA]</scope>
    <source>
        <strain evidence="2">DSM 15383</strain>
    </source>
</reference>
<dbReference type="AlphaFoldDB" id="A0A1Q5PJF1"/>
<evidence type="ECO:0000313" key="1">
    <source>
        <dbReference type="EMBL" id="OKL46004.1"/>
    </source>
</evidence>
<dbReference type="EMBL" id="MPDM01000010">
    <property type="protein sequence ID" value="OKL46004.1"/>
    <property type="molecule type" value="Genomic_DNA"/>
</dbReference>
<gene>
    <name evidence="1" type="ORF">BM477_07455</name>
</gene>
<name>A0A1Q5PJF1_9ACTO</name>
<evidence type="ECO:0000313" key="2">
    <source>
        <dbReference type="Proteomes" id="UP000186465"/>
    </source>
</evidence>
<proteinExistence type="predicted"/>
<accession>A0A1Q5PJF1</accession>